<dbReference type="GO" id="GO:0055085">
    <property type="term" value="P:transmembrane transport"/>
    <property type="evidence" value="ECO:0007669"/>
    <property type="project" value="InterPro"/>
</dbReference>
<evidence type="ECO:0000256" key="3">
    <source>
        <dbReference type="ARBA" id="ARBA00022475"/>
    </source>
</evidence>
<name>A0A1M5VQZ5_9FIRM</name>
<keyword evidence="4 7" id="KW-0812">Transmembrane</keyword>
<dbReference type="EMBL" id="FQXV01000002">
    <property type="protein sequence ID" value="SHH77353.1"/>
    <property type="molecule type" value="Genomic_DNA"/>
</dbReference>
<dbReference type="AlphaFoldDB" id="A0A1M5VQZ5"/>
<evidence type="ECO:0000256" key="1">
    <source>
        <dbReference type="ARBA" id="ARBA00004651"/>
    </source>
</evidence>
<evidence type="ECO:0000259" key="8">
    <source>
        <dbReference type="PROSITE" id="PS50928"/>
    </source>
</evidence>
<dbReference type="Pfam" id="PF00528">
    <property type="entry name" value="BPD_transp_1"/>
    <property type="match status" value="1"/>
</dbReference>
<feature type="domain" description="ABC transmembrane type-1" evidence="8">
    <location>
        <begin position="79"/>
        <end position="292"/>
    </location>
</feature>
<evidence type="ECO:0000256" key="4">
    <source>
        <dbReference type="ARBA" id="ARBA00022692"/>
    </source>
</evidence>
<feature type="transmembrane region" description="Helical" evidence="7">
    <location>
        <begin position="142"/>
        <end position="160"/>
    </location>
</feature>
<organism evidence="9 10">
    <name type="scientific">Sporobacter termitidis DSM 10068</name>
    <dbReference type="NCBI Taxonomy" id="1123282"/>
    <lineage>
        <taxon>Bacteria</taxon>
        <taxon>Bacillati</taxon>
        <taxon>Bacillota</taxon>
        <taxon>Clostridia</taxon>
        <taxon>Eubacteriales</taxon>
        <taxon>Oscillospiraceae</taxon>
        <taxon>Sporobacter</taxon>
    </lineage>
</organism>
<feature type="transmembrane region" description="Helical" evidence="7">
    <location>
        <begin position="167"/>
        <end position="190"/>
    </location>
</feature>
<dbReference type="Gene3D" id="1.10.3720.10">
    <property type="entry name" value="MetI-like"/>
    <property type="match status" value="1"/>
</dbReference>
<dbReference type="PANTHER" id="PTHR30193">
    <property type="entry name" value="ABC TRANSPORTER PERMEASE PROTEIN"/>
    <property type="match status" value="1"/>
</dbReference>
<dbReference type="Proteomes" id="UP000183995">
    <property type="component" value="Unassembled WGS sequence"/>
</dbReference>
<protein>
    <submittedName>
        <fullName evidence="9">sn-glycerol 3-phosphate transport system permease protein</fullName>
    </submittedName>
</protein>
<comment type="subcellular location">
    <subcellularLocation>
        <location evidence="1 7">Cell membrane</location>
        <topology evidence="1 7">Multi-pass membrane protein</topology>
    </subcellularLocation>
</comment>
<gene>
    <name evidence="9" type="ORF">SAMN02745823_00957</name>
</gene>
<keyword evidence="3" id="KW-1003">Cell membrane</keyword>
<comment type="similarity">
    <text evidence="7">Belongs to the binding-protein-dependent transport system permease family.</text>
</comment>
<evidence type="ECO:0000313" key="9">
    <source>
        <dbReference type="EMBL" id="SHH77353.1"/>
    </source>
</evidence>
<dbReference type="GO" id="GO:0005886">
    <property type="term" value="C:plasma membrane"/>
    <property type="evidence" value="ECO:0007669"/>
    <property type="project" value="UniProtKB-SubCell"/>
</dbReference>
<keyword evidence="5 7" id="KW-1133">Transmembrane helix</keyword>
<dbReference type="CDD" id="cd06261">
    <property type="entry name" value="TM_PBP2"/>
    <property type="match status" value="1"/>
</dbReference>
<feature type="transmembrane region" description="Helical" evidence="7">
    <location>
        <begin position="116"/>
        <end position="136"/>
    </location>
</feature>
<evidence type="ECO:0000256" key="5">
    <source>
        <dbReference type="ARBA" id="ARBA00022989"/>
    </source>
</evidence>
<feature type="transmembrane region" description="Helical" evidence="7">
    <location>
        <begin position="210"/>
        <end position="233"/>
    </location>
</feature>
<sequence>MERSVRLKPRNGERTGWSMARPYILVLPAIAILAVFYIYPIFYNVYLSFHSWNMRGSMKFIGLQNYLELFKSADFRQIIMNTLVYMLMNVSLTVVLAIALAMFLRKSTLISRFIQTLSFTPNIISLVSISMIWSWLMTADESGLFNYVLSFLGLGPFGWLSDKHLALFSLVLVAIWKSVGLNALIITSSLGSIPDYLYEAARLDNASKSATFFSITLKMISPTLFFLILMNIISSFEVFETINVMTQGGPDNATNTLVFSIYKQGFEYYRIGYASAMAVILMIMIGLITVFYFKALEKNVHYR</sequence>
<dbReference type="PROSITE" id="PS50928">
    <property type="entry name" value="ABC_TM1"/>
    <property type="match status" value="1"/>
</dbReference>
<keyword evidence="6 7" id="KW-0472">Membrane</keyword>
<evidence type="ECO:0000313" key="10">
    <source>
        <dbReference type="Proteomes" id="UP000183995"/>
    </source>
</evidence>
<feature type="transmembrane region" description="Helical" evidence="7">
    <location>
        <begin position="83"/>
        <end position="104"/>
    </location>
</feature>
<proteinExistence type="inferred from homology"/>
<feature type="transmembrane region" description="Helical" evidence="7">
    <location>
        <begin position="20"/>
        <end position="42"/>
    </location>
</feature>
<dbReference type="SUPFAM" id="SSF160964">
    <property type="entry name" value="MalF N-terminal region-like"/>
    <property type="match status" value="1"/>
</dbReference>
<dbReference type="InterPro" id="IPR051393">
    <property type="entry name" value="ABC_transporter_permease"/>
</dbReference>
<dbReference type="PANTHER" id="PTHR30193:SF37">
    <property type="entry name" value="INNER MEMBRANE ABC TRANSPORTER PERMEASE PROTEIN YCJO"/>
    <property type="match status" value="1"/>
</dbReference>
<reference evidence="9 10" key="1">
    <citation type="submission" date="2016-11" db="EMBL/GenBank/DDBJ databases">
        <authorList>
            <person name="Jaros S."/>
            <person name="Januszkiewicz K."/>
            <person name="Wedrychowicz H."/>
        </authorList>
    </citation>
    <scope>NUCLEOTIDE SEQUENCE [LARGE SCALE GENOMIC DNA]</scope>
    <source>
        <strain evidence="9 10">DSM 10068</strain>
    </source>
</reference>
<evidence type="ECO:0000256" key="7">
    <source>
        <dbReference type="RuleBase" id="RU363032"/>
    </source>
</evidence>
<keyword evidence="10" id="KW-1185">Reference proteome</keyword>
<keyword evidence="2 7" id="KW-0813">Transport</keyword>
<dbReference type="RefSeq" id="WP_200796597.1">
    <property type="nucleotide sequence ID" value="NZ_FQXV01000002.1"/>
</dbReference>
<dbReference type="STRING" id="1123282.SAMN02745823_00957"/>
<evidence type="ECO:0000256" key="2">
    <source>
        <dbReference type="ARBA" id="ARBA00022448"/>
    </source>
</evidence>
<dbReference type="InterPro" id="IPR000515">
    <property type="entry name" value="MetI-like"/>
</dbReference>
<dbReference type="SUPFAM" id="SSF161098">
    <property type="entry name" value="MetI-like"/>
    <property type="match status" value="1"/>
</dbReference>
<accession>A0A1M5VQZ5</accession>
<dbReference type="InterPro" id="IPR035906">
    <property type="entry name" value="MetI-like_sf"/>
</dbReference>
<feature type="transmembrane region" description="Helical" evidence="7">
    <location>
        <begin position="271"/>
        <end position="293"/>
    </location>
</feature>
<evidence type="ECO:0000256" key="6">
    <source>
        <dbReference type="ARBA" id="ARBA00023136"/>
    </source>
</evidence>